<dbReference type="InterPro" id="IPR008965">
    <property type="entry name" value="CBM2/CBM3_carb-bd_dom_sf"/>
</dbReference>
<dbReference type="InterPro" id="IPR036116">
    <property type="entry name" value="FN3_sf"/>
</dbReference>
<dbReference type="Pfam" id="PF00150">
    <property type="entry name" value="Cellulase"/>
    <property type="match status" value="1"/>
</dbReference>
<evidence type="ECO:0000256" key="3">
    <source>
        <dbReference type="ARBA" id="ARBA00022801"/>
    </source>
</evidence>
<dbReference type="InterPro" id="IPR003961">
    <property type="entry name" value="FN3_dom"/>
</dbReference>
<accession>A0A7K0CMD2</accession>
<evidence type="ECO:0000256" key="1">
    <source>
        <dbReference type="ARBA" id="ARBA00000966"/>
    </source>
</evidence>
<dbReference type="EC" id="3.2.1.4" evidence="7"/>
<reference evidence="11 12" key="1">
    <citation type="submission" date="2019-10" db="EMBL/GenBank/DDBJ databases">
        <title>Streptomyces smaragdinus sp. nov. and Streptomyces fabii sp. nov., isolated from the gut of fungus growing-termite Macrotermes natalensis.</title>
        <authorList>
            <person name="Schwitalla J."/>
            <person name="Benndorf R."/>
            <person name="Martin K."/>
            <person name="De Beer W."/>
            <person name="Kaster A.-K."/>
            <person name="Vollmers J."/>
            <person name="Poulsen M."/>
            <person name="Beemelmanns C."/>
        </authorList>
    </citation>
    <scope>NUCLEOTIDE SEQUENCE [LARGE SCALE GENOMIC DNA]</scope>
    <source>
        <strain evidence="11 12">RB5</strain>
    </source>
</reference>
<keyword evidence="6 7" id="KW-0624">Polysaccharide degradation</keyword>
<feature type="chain" id="PRO_5029645121" description="Endoglucanase" evidence="8">
    <location>
        <begin position="29"/>
        <end position="541"/>
    </location>
</feature>
<dbReference type="OrthoDB" id="9801198at2"/>
<dbReference type="SMART" id="SM00637">
    <property type="entry name" value="CBD_II"/>
    <property type="match status" value="1"/>
</dbReference>
<dbReference type="InterPro" id="IPR001547">
    <property type="entry name" value="Glyco_hydro_5"/>
</dbReference>
<keyword evidence="12" id="KW-1185">Reference proteome</keyword>
<dbReference type="RefSeq" id="WP_153455092.1">
    <property type="nucleotide sequence ID" value="NZ_WEGJ01000021.1"/>
</dbReference>
<dbReference type="GO" id="GO:0030245">
    <property type="term" value="P:cellulose catabolic process"/>
    <property type="evidence" value="ECO:0007669"/>
    <property type="project" value="UniProtKB-KW"/>
</dbReference>
<keyword evidence="4 7" id="KW-0119">Carbohydrate metabolism</keyword>
<dbReference type="InterPro" id="IPR017853">
    <property type="entry name" value="GH"/>
</dbReference>
<name>A0A7K0CMD2_9ACTN</name>
<dbReference type="Pfam" id="PF00553">
    <property type="entry name" value="CBM_2"/>
    <property type="match status" value="1"/>
</dbReference>
<dbReference type="Gene3D" id="2.60.40.290">
    <property type="match status" value="1"/>
</dbReference>
<feature type="domain" description="Fibronectin type-III" evidence="9">
    <location>
        <begin position="342"/>
        <end position="431"/>
    </location>
</feature>
<dbReference type="InterPro" id="IPR001919">
    <property type="entry name" value="CBD2"/>
</dbReference>
<dbReference type="Pfam" id="PF00041">
    <property type="entry name" value="fn3"/>
    <property type="match status" value="1"/>
</dbReference>
<dbReference type="SUPFAM" id="SSF51445">
    <property type="entry name" value="(Trans)glycosidases"/>
    <property type="match status" value="1"/>
</dbReference>
<dbReference type="GO" id="GO:0030247">
    <property type="term" value="F:polysaccharide binding"/>
    <property type="evidence" value="ECO:0007669"/>
    <property type="project" value="UniProtKB-UniRule"/>
</dbReference>
<evidence type="ECO:0000256" key="2">
    <source>
        <dbReference type="ARBA" id="ARBA00022729"/>
    </source>
</evidence>
<dbReference type="InterPro" id="IPR018087">
    <property type="entry name" value="Glyco_hydro_5_CS"/>
</dbReference>
<dbReference type="PANTHER" id="PTHR42754:SF1">
    <property type="entry name" value="LIPOPROTEIN"/>
    <property type="match status" value="1"/>
</dbReference>
<dbReference type="Gene3D" id="3.20.20.80">
    <property type="entry name" value="Glycosidases"/>
    <property type="match status" value="1"/>
</dbReference>
<keyword evidence="5 7" id="KW-0326">Glycosidase</keyword>
<dbReference type="PANTHER" id="PTHR42754">
    <property type="entry name" value="ENDOGLUCANASE"/>
    <property type="match status" value="1"/>
</dbReference>
<evidence type="ECO:0000256" key="6">
    <source>
        <dbReference type="ARBA" id="ARBA00023326"/>
    </source>
</evidence>
<dbReference type="PROSITE" id="PS00659">
    <property type="entry name" value="GLYCOSYL_HYDROL_F5"/>
    <property type="match status" value="1"/>
</dbReference>
<evidence type="ECO:0000256" key="7">
    <source>
        <dbReference type="RuleBase" id="RU361153"/>
    </source>
</evidence>
<evidence type="ECO:0000256" key="4">
    <source>
        <dbReference type="ARBA" id="ARBA00023277"/>
    </source>
</evidence>
<proteinExistence type="inferred from homology"/>
<comment type="catalytic activity">
    <reaction evidence="1 7">
        <text>Endohydrolysis of (1-&gt;4)-beta-D-glucosidic linkages in cellulose, lichenin and cereal beta-D-glucans.</text>
        <dbReference type="EC" id="3.2.1.4"/>
    </reaction>
</comment>
<dbReference type="SUPFAM" id="SSF49265">
    <property type="entry name" value="Fibronectin type III"/>
    <property type="match status" value="1"/>
</dbReference>
<comment type="similarity">
    <text evidence="7">Belongs to the glycosyl hydrolase 5 (cellulase A) family.</text>
</comment>
<comment type="caution">
    <text evidence="11">The sequence shown here is derived from an EMBL/GenBank/DDBJ whole genome shotgun (WGS) entry which is preliminary data.</text>
</comment>
<dbReference type="SMART" id="SM00060">
    <property type="entry name" value="FN3"/>
    <property type="match status" value="1"/>
</dbReference>
<dbReference type="AlphaFoldDB" id="A0A7K0CMD2"/>
<dbReference type="GO" id="GO:0008810">
    <property type="term" value="F:cellulase activity"/>
    <property type="evidence" value="ECO:0007669"/>
    <property type="project" value="UniProtKB-EC"/>
</dbReference>
<evidence type="ECO:0000313" key="11">
    <source>
        <dbReference type="EMBL" id="MQY14423.1"/>
    </source>
</evidence>
<protein>
    <recommendedName>
        <fullName evidence="7">Endoglucanase</fullName>
        <ecNumber evidence="7">3.2.1.4</ecNumber>
    </recommendedName>
</protein>
<evidence type="ECO:0000259" key="10">
    <source>
        <dbReference type="PROSITE" id="PS51173"/>
    </source>
</evidence>
<keyword evidence="2 8" id="KW-0732">Signal</keyword>
<feature type="domain" description="CBM2" evidence="10">
    <location>
        <begin position="431"/>
        <end position="541"/>
    </location>
</feature>
<organism evidence="11 12">
    <name type="scientific">Streptomyces smaragdinus</name>
    <dbReference type="NCBI Taxonomy" id="2585196"/>
    <lineage>
        <taxon>Bacteria</taxon>
        <taxon>Bacillati</taxon>
        <taxon>Actinomycetota</taxon>
        <taxon>Actinomycetes</taxon>
        <taxon>Kitasatosporales</taxon>
        <taxon>Streptomycetaceae</taxon>
        <taxon>Streptomyces</taxon>
    </lineage>
</organism>
<dbReference type="InterPro" id="IPR012291">
    <property type="entry name" value="CBM2_carb-bd_dom_sf"/>
</dbReference>
<evidence type="ECO:0000256" key="5">
    <source>
        <dbReference type="ARBA" id="ARBA00023295"/>
    </source>
</evidence>
<dbReference type="CDD" id="cd00063">
    <property type="entry name" value="FN3"/>
    <property type="match status" value="1"/>
</dbReference>
<dbReference type="InterPro" id="IPR013783">
    <property type="entry name" value="Ig-like_fold"/>
</dbReference>
<dbReference type="Proteomes" id="UP000466345">
    <property type="component" value="Unassembled WGS sequence"/>
</dbReference>
<dbReference type="Gene3D" id="2.60.40.10">
    <property type="entry name" value="Immunoglobulins"/>
    <property type="match status" value="1"/>
</dbReference>
<keyword evidence="3 7" id="KW-0378">Hydrolase</keyword>
<evidence type="ECO:0000313" key="12">
    <source>
        <dbReference type="Proteomes" id="UP000466345"/>
    </source>
</evidence>
<dbReference type="PROSITE" id="PS51173">
    <property type="entry name" value="CBM2"/>
    <property type="match status" value="1"/>
</dbReference>
<dbReference type="EMBL" id="WEGJ01000021">
    <property type="protein sequence ID" value="MQY14423.1"/>
    <property type="molecule type" value="Genomic_DNA"/>
</dbReference>
<feature type="signal peptide" evidence="8">
    <location>
        <begin position="1"/>
        <end position="28"/>
    </location>
</feature>
<keyword evidence="7" id="KW-0136">Cellulose degradation</keyword>
<dbReference type="SUPFAM" id="SSF49384">
    <property type="entry name" value="Carbohydrate-binding domain"/>
    <property type="match status" value="1"/>
</dbReference>
<evidence type="ECO:0000259" key="9">
    <source>
        <dbReference type="PROSITE" id="PS50853"/>
    </source>
</evidence>
<dbReference type="PROSITE" id="PS50853">
    <property type="entry name" value="FN3"/>
    <property type="match status" value="1"/>
</dbReference>
<sequence length="541" mass="56357">MRALTRAAAFLGAAAVLAGLWTAPPAAAAPTGIHVSAAGRVVEGDGSDLVLRGVSHAHTWYQTQTASFADIKAKGANAIRVVLASGQRWTKNDAADVGNVVNRCKQNKLICVLEVHDTTGYGEQAGAATLSQAADYWISVKSALQGQEDYVILNIGNEPYGNQGYEAWTADTKAAITKLRGAGFNNAIMVDAPNWGQDWAGVMRANAASVFAADPDRNTIFSIHMYGVYNTAAKVQDYLNAFVTAKLPLVVGEFGNMHSDGDPDEDAIMGTAQQLGLGYLGWSWSGNGGGVEYLDMVTAFDPAQLTPWGTRIFNGPNGIAATAKEAGIYGGGGDDDLVPPTTPGTPAASDVTSTGARLTWTASTDNVGVTGYDIVRVTGTTETPWSTSSTASATLTSLSPSTAYTFAVYARDAAGLRSPRSATVTFTTKSPDQNPGQCKVTYKKAGDWGSGFQGDVQIANTGTTAIDGWTLTWTFPGNQVIQNMWGGTPHQTGADVSVTPADYTRRIPAAGSVTLGFIANYSGTNSSPASFALNGQACTLG</sequence>
<gene>
    <name evidence="11" type="ORF">SRB5_45900</name>
</gene>
<evidence type="ECO:0000256" key="8">
    <source>
        <dbReference type="SAM" id="SignalP"/>
    </source>
</evidence>